<sequence length="59" mass="6842">MILLPYYVPLMDEIVPSIMHGIPVNTNVFILLAPFRKVPELLTRQKINKHLNITKFLVV</sequence>
<evidence type="ECO:0000313" key="2">
    <source>
        <dbReference type="Proteomes" id="UP000007435"/>
    </source>
</evidence>
<protein>
    <submittedName>
        <fullName evidence="1">Enzymatic protein</fullName>
    </submittedName>
</protein>
<organism evidence="1 2">
    <name type="scientific">Leadbetterella byssophila (strain DSM 17132 / JCM 16389 / KACC 11308 / NBRC 106382 / 4M15)</name>
    <dbReference type="NCBI Taxonomy" id="649349"/>
    <lineage>
        <taxon>Bacteria</taxon>
        <taxon>Pseudomonadati</taxon>
        <taxon>Bacteroidota</taxon>
        <taxon>Cytophagia</taxon>
        <taxon>Cytophagales</taxon>
        <taxon>Leadbetterellaceae</taxon>
        <taxon>Leadbetterella</taxon>
    </lineage>
</organism>
<dbReference type="KEGG" id="lby:Lbys_0522"/>
<reference key="1">
    <citation type="submission" date="2010-11" db="EMBL/GenBank/DDBJ databases">
        <title>The complete genome of Leadbetterella byssophila DSM 17132.</title>
        <authorList>
            <consortium name="US DOE Joint Genome Institute (JGI-PGF)"/>
            <person name="Lucas S."/>
            <person name="Copeland A."/>
            <person name="Lapidus A."/>
            <person name="Glavina del Rio T."/>
            <person name="Dalin E."/>
            <person name="Tice H."/>
            <person name="Bruce D."/>
            <person name="Goodwin L."/>
            <person name="Pitluck S."/>
            <person name="Kyrpides N."/>
            <person name="Mavromatis K."/>
            <person name="Ivanova N."/>
            <person name="Teshima H."/>
            <person name="Brettin T."/>
            <person name="Detter J.C."/>
            <person name="Han C."/>
            <person name="Tapia R."/>
            <person name="Land M."/>
            <person name="Hauser L."/>
            <person name="Markowitz V."/>
            <person name="Cheng J.-F."/>
            <person name="Hugenholtz P."/>
            <person name="Woyke T."/>
            <person name="Wu D."/>
            <person name="Tindall B."/>
            <person name="Pomrenke H.G."/>
            <person name="Brambilla E."/>
            <person name="Klenk H.-P."/>
            <person name="Eisen J.A."/>
        </authorList>
    </citation>
    <scope>NUCLEOTIDE SEQUENCE [LARGE SCALE GENOMIC DNA]</scope>
    <source>
        <strain>DSM 17132</strain>
    </source>
</reference>
<dbReference type="AlphaFoldDB" id="E4RXE9"/>
<reference evidence="1 2" key="2">
    <citation type="journal article" date="2011" name="Stand. Genomic Sci.">
        <title>Complete genome sequence of Leadbetterella byssophila type strain (4M15).</title>
        <authorList>
            <person name="Abt B."/>
            <person name="Teshima H."/>
            <person name="Lucas S."/>
            <person name="Lapidus A."/>
            <person name="Del Rio T.G."/>
            <person name="Nolan M."/>
            <person name="Tice H."/>
            <person name="Cheng J.F."/>
            <person name="Pitluck S."/>
            <person name="Liolios K."/>
            <person name="Pagani I."/>
            <person name="Ivanova N."/>
            <person name="Mavromatis K."/>
            <person name="Pati A."/>
            <person name="Tapia R."/>
            <person name="Han C."/>
            <person name="Goodwin L."/>
            <person name="Chen A."/>
            <person name="Palaniappan K."/>
            <person name="Land M."/>
            <person name="Hauser L."/>
            <person name="Chang Y.J."/>
            <person name="Jeffries C.D."/>
            <person name="Rohde M."/>
            <person name="Goker M."/>
            <person name="Tindall B.J."/>
            <person name="Detter J.C."/>
            <person name="Woyke T."/>
            <person name="Bristow J."/>
            <person name="Eisen J.A."/>
            <person name="Markowitz V."/>
            <person name="Hugenholtz P."/>
            <person name="Klenk H.P."/>
            <person name="Kyrpides N.C."/>
        </authorList>
    </citation>
    <scope>NUCLEOTIDE SEQUENCE [LARGE SCALE GENOMIC DNA]</scope>
    <source>
        <strain evidence="2">DSM 17132 / JCM 16389 / KACC 11308 / NBRC 106382 / 4M15</strain>
    </source>
</reference>
<accession>E4RXE9</accession>
<dbReference type="EMBL" id="CP002305">
    <property type="protein sequence ID" value="ADQ16294.1"/>
    <property type="molecule type" value="Genomic_DNA"/>
</dbReference>
<name>E4RXE9_LEAB4</name>
<dbReference type="STRING" id="649349.Lbys_0522"/>
<dbReference type="HOGENOM" id="CLU_2954884_0_0_10"/>
<proteinExistence type="predicted"/>
<dbReference type="Proteomes" id="UP000007435">
    <property type="component" value="Chromosome"/>
</dbReference>
<evidence type="ECO:0000313" key="1">
    <source>
        <dbReference type="EMBL" id="ADQ16294.1"/>
    </source>
</evidence>
<keyword evidence="2" id="KW-1185">Reference proteome</keyword>
<gene>
    <name evidence="1" type="ordered locus">Lbys_0522</name>
</gene>